<dbReference type="AlphaFoldDB" id="A0A183GE47"/>
<reference evidence="1 2" key="1">
    <citation type="submission" date="2018-11" db="EMBL/GenBank/DDBJ databases">
        <authorList>
            <consortium name="Pathogen Informatics"/>
        </authorList>
    </citation>
    <scope>NUCLEOTIDE SEQUENCE [LARGE SCALE GENOMIC DNA]</scope>
</reference>
<accession>A0A183GE47</accession>
<gene>
    <name evidence="1" type="ORF">HPBE_LOCUS20576</name>
</gene>
<reference evidence="3" key="2">
    <citation type="submission" date="2019-09" db="UniProtKB">
        <authorList>
            <consortium name="WormBaseParasite"/>
        </authorList>
    </citation>
    <scope>IDENTIFICATION</scope>
</reference>
<proteinExistence type="predicted"/>
<keyword evidence="2" id="KW-1185">Reference proteome</keyword>
<organism evidence="2 3">
    <name type="scientific">Heligmosomoides polygyrus</name>
    <name type="common">Parasitic roundworm</name>
    <dbReference type="NCBI Taxonomy" id="6339"/>
    <lineage>
        <taxon>Eukaryota</taxon>
        <taxon>Metazoa</taxon>
        <taxon>Ecdysozoa</taxon>
        <taxon>Nematoda</taxon>
        <taxon>Chromadorea</taxon>
        <taxon>Rhabditida</taxon>
        <taxon>Rhabditina</taxon>
        <taxon>Rhabditomorpha</taxon>
        <taxon>Strongyloidea</taxon>
        <taxon>Heligmosomidae</taxon>
        <taxon>Heligmosomoides</taxon>
    </lineage>
</organism>
<dbReference type="EMBL" id="UZAH01032275">
    <property type="protein sequence ID" value="VDP20781.1"/>
    <property type="molecule type" value="Genomic_DNA"/>
</dbReference>
<dbReference type="Proteomes" id="UP000050761">
    <property type="component" value="Unassembled WGS sequence"/>
</dbReference>
<evidence type="ECO:0000313" key="2">
    <source>
        <dbReference type="Proteomes" id="UP000050761"/>
    </source>
</evidence>
<evidence type="ECO:0000313" key="3">
    <source>
        <dbReference type="WBParaSite" id="HPBE_0002057701-mRNA-1"/>
    </source>
</evidence>
<protein>
    <submittedName>
        <fullName evidence="3">CPG4 domain-containing protein</fullName>
    </submittedName>
</protein>
<accession>A0A3P8BFL9</accession>
<evidence type="ECO:0000313" key="1">
    <source>
        <dbReference type="EMBL" id="VDP20781.1"/>
    </source>
</evidence>
<sequence length="246" mass="27693">PGAYSSGIKPITTFIIDILSGPVININVDKPVSPLDGTENSNDDQDTVFVPNDEFAEELPPCQSACVKPALQVLTIYFKTGSFTENMRQACSALDRAYDEVTRCMRRHSHCGPDSMFESLTSGLRYIGNTKTQIDFILVKRRDRRLVTDAKVEPYKTVATQHRPLICTLKFAPPRLRHVERGGRPKIKWWQFKENAAAFVSRIPLPTVTTVDKTWKDASDTILQAARSQMGMTEPGRRNIEKYACL</sequence>
<name>A0A183GE47_HELPZ</name>
<dbReference type="WBParaSite" id="HPBE_0002057701-mRNA-1">
    <property type="protein sequence ID" value="HPBE_0002057701-mRNA-1"/>
    <property type="gene ID" value="HPBE_0002057701"/>
</dbReference>